<dbReference type="EMBL" id="MU865604">
    <property type="protein sequence ID" value="KAK4220986.1"/>
    <property type="molecule type" value="Genomic_DNA"/>
</dbReference>
<dbReference type="InterPro" id="IPR011009">
    <property type="entry name" value="Kinase-like_dom_sf"/>
</dbReference>
<dbReference type="PANTHER" id="PTHR21310">
    <property type="entry name" value="AMINOGLYCOSIDE PHOSPHOTRANSFERASE-RELATED-RELATED"/>
    <property type="match status" value="1"/>
</dbReference>
<accession>A0AAN7BCR4</accession>
<gene>
    <name evidence="1" type="ORF">QBC38DRAFT_492996</name>
</gene>
<reference evidence="1" key="2">
    <citation type="submission" date="2023-05" db="EMBL/GenBank/DDBJ databases">
        <authorList>
            <consortium name="Lawrence Berkeley National Laboratory"/>
            <person name="Steindorff A."/>
            <person name="Hensen N."/>
            <person name="Bonometti L."/>
            <person name="Westerberg I."/>
            <person name="Brannstrom I.O."/>
            <person name="Guillou S."/>
            <person name="Cros-Aarteil S."/>
            <person name="Calhoun S."/>
            <person name="Haridas S."/>
            <person name="Kuo A."/>
            <person name="Mondo S."/>
            <person name="Pangilinan J."/>
            <person name="Riley R."/>
            <person name="Labutti K."/>
            <person name="Andreopoulos B."/>
            <person name="Lipzen A."/>
            <person name="Chen C."/>
            <person name="Yanf M."/>
            <person name="Daum C."/>
            <person name="Ng V."/>
            <person name="Clum A."/>
            <person name="Ohm R."/>
            <person name="Martin F."/>
            <person name="Silar P."/>
            <person name="Natvig D."/>
            <person name="Lalanne C."/>
            <person name="Gautier V."/>
            <person name="Ament-Velasquez S.L."/>
            <person name="Kruys A."/>
            <person name="Hutchinson M.I."/>
            <person name="Powell A.J."/>
            <person name="Barry K."/>
            <person name="Miller A.N."/>
            <person name="Grigoriev I.V."/>
            <person name="Debuchy R."/>
            <person name="Gladieux P."/>
            <person name="Thoren M.H."/>
            <person name="Johannesson H."/>
        </authorList>
    </citation>
    <scope>NUCLEOTIDE SEQUENCE</scope>
    <source>
        <strain evidence="1">CBS 990.96</strain>
    </source>
</reference>
<dbReference type="InterPro" id="IPR051678">
    <property type="entry name" value="AGP_Transferase"/>
</dbReference>
<sequence>MYYGDDWPSMPDGTPYDGKNLLELVRSGKSPFDGVWDVKLLIQEIEEKLKTQITGIPAVHKGSNNYGFHITSTSRPDIVARLAQDDVNMPEFDSFPLEVQVREVHFEMAVYNLLRSEPAILASRLLYGRAPVQYEKPGLAIPHDITGRRLLVFEKADGVSNVWEDLTADGKLHLLRQLANIRAALFRYDPPQDFAAQNLLERLFKFKPDSLSMPVAPTRKFWMYLLESKIKATIRNEGDMIGWEDDNETVGPVALATKDSLLRAIPYILPVDKATVPEESLYRLVLEHGDFGIHNTTIAVDDDGKSQVTSLFDWETSCIWPALLSDPLVAAGPVDLIVGEDGQPAVTRLPEGATQADLDTYAAWARHYIQQLYRDAPGYETVIRAGKDFRHLWYALRDWRGGNSEEFFGKLGEWAENLMQAHGVIGSSAH</sequence>
<protein>
    <recommendedName>
        <fullName evidence="3">Aminoglycoside phosphotransferase domain-containing protein</fullName>
    </recommendedName>
</protein>
<evidence type="ECO:0000313" key="1">
    <source>
        <dbReference type="EMBL" id="KAK4220986.1"/>
    </source>
</evidence>
<evidence type="ECO:0000313" key="2">
    <source>
        <dbReference type="Proteomes" id="UP001301958"/>
    </source>
</evidence>
<dbReference type="Proteomes" id="UP001301958">
    <property type="component" value="Unassembled WGS sequence"/>
</dbReference>
<comment type="caution">
    <text evidence="1">The sequence shown here is derived from an EMBL/GenBank/DDBJ whole genome shotgun (WGS) entry which is preliminary data.</text>
</comment>
<proteinExistence type="predicted"/>
<reference evidence="1" key="1">
    <citation type="journal article" date="2023" name="Mol. Phylogenet. Evol.">
        <title>Genome-scale phylogeny and comparative genomics of the fungal order Sordariales.</title>
        <authorList>
            <person name="Hensen N."/>
            <person name="Bonometti L."/>
            <person name="Westerberg I."/>
            <person name="Brannstrom I.O."/>
            <person name="Guillou S."/>
            <person name="Cros-Aarteil S."/>
            <person name="Calhoun S."/>
            <person name="Haridas S."/>
            <person name="Kuo A."/>
            <person name="Mondo S."/>
            <person name="Pangilinan J."/>
            <person name="Riley R."/>
            <person name="LaButti K."/>
            <person name="Andreopoulos B."/>
            <person name="Lipzen A."/>
            <person name="Chen C."/>
            <person name="Yan M."/>
            <person name="Daum C."/>
            <person name="Ng V."/>
            <person name="Clum A."/>
            <person name="Steindorff A."/>
            <person name="Ohm R.A."/>
            <person name="Martin F."/>
            <person name="Silar P."/>
            <person name="Natvig D.O."/>
            <person name="Lalanne C."/>
            <person name="Gautier V."/>
            <person name="Ament-Velasquez S.L."/>
            <person name="Kruys A."/>
            <person name="Hutchinson M.I."/>
            <person name="Powell A.J."/>
            <person name="Barry K."/>
            <person name="Miller A.N."/>
            <person name="Grigoriev I.V."/>
            <person name="Debuchy R."/>
            <person name="Gladieux P."/>
            <person name="Hiltunen Thoren M."/>
            <person name="Johannesson H."/>
        </authorList>
    </citation>
    <scope>NUCLEOTIDE SEQUENCE</scope>
    <source>
        <strain evidence="1">CBS 990.96</strain>
    </source>
</reference>
<organism evidence="1 2">
    <name type="scientific">Podospora fimiseda</name>
    <dbReference type="NCBI Taxonomy" id="252190"/>
    <lineage>
        <taxon>Eukaryota</taxon>
        <taxon>Fungi</taxon>
        <taxon>Dikarya</taxon>
        <taxon>Ascomycota</taxon>
        <taxon>Pezizomycotina</taxon>
        <taxon>Sordariomycetes</taxon>
        <taxon>Sordariomycetidae</taxon>
        <taxon>Sordariales</taxon>
        <taxon>Podosporaceae</taxon>
        <taxon>Podospora</taxon>
    </lineage>
</organism>
<dbReference type="SUPFAM" id="SSF56112">
    <property type="entry name" value="Protein kinase-like (PK-like)"/>
    <property type="match status" value="1"/>
</dbReference>
<evidence type="ECO:0008006" key="3">
    <source>
        <dbReference type="Google" id="ProtNLM"/>
    </source>
</evidence>
<keyword evidence="2" id="KW-1185">Reference proteome</keyword>
<dbReference type="AlphaFoldDB" id="A0AAN7BCR4"/>
<name>A0AAN7BCR4_9PEZI</name>